<evidence type="ECO:0000313" key="1">
    <source>
        <dbReference type="EMBL" id="KAE9032062.1"/>
    </source>
</evidence>
<dbReference type="AlphaFoldDB" id="A0A6A3MS34"/>
<evidence type="ECO:0008006" key="3">
    <source>
        <dbReference type="Google" id="ProtNLM"/>
    </source>
</evidence>
<proteinExistence type="predicted"/>
<reference evidence="1 2" key="1">
    <citation type="submission" date="2018-09" db="EMBL/GenBank/DDBJ databases">
        <title>Genomic investigation of the strawberry pathogen Phytophthora fragariae indicates pathogenicity is determined by transcriptional variation in three key races.</title>
        <authorList>
            <person name="Adams T.M."/>
            <person name="Armitage A.D."/>
            <person name="Sobczyk M.K."/>
            <person name="Bates H.J."/>
            <person name="Dunwell J.M."/>
            <person name="Nellist C.F."/>
            <person name="Harrison R.J."/>
        </authorList>
    </citation>
    <scope>NUCLEOTIDE SEQUENCE [LARGE SCALE GENOMIC DNA]</scope>
    <source>
        <strain evidence="1 2">SCRP324</strain>
    </source>
</reference>
<gene>
    <name evidence="1" type="ORF">PR002_g9373</name>
</gene>
<accession>A0A6A3MS34</accession>
<dbReference type="Proteomes" id="UP000435112">
    <property type="component" value="Unassembled WGS sequence"/>
</dbReference>
<evidence type="ECO:0000313" key="2">
    <source>
        <dbReference type="Proteomes" id="UP000435112"/>
    </source>
</evidence>
<dbReference type="EMBL" id="QXFU01000499">
    <property type="protein sequence ID" value="KAE9032062.1"/>
    <property type="molecule type" value="Genomic_DNA"/>
</dbReference>
<organism evidence="1 2">
    <name type="scientific">Phytophthora rubi</name>
    <dbReference type="NCBI Taxonomy" id="129364"/>
    <lineage>
        <taxon>Eukaryota</taxon>
        <taxon>Sar</taxon>
        <taxon>Stramenopiles</taxon>
        <taxon>Oomycota</taxon>
        <taxon>Peronosporomycetes</taxon>
        <taxon>Peronosporales</taxon>
        <taxon>Peronosporaceae</taxon>
        <taxon>Phytophthora</taxon>
    </lineage>
</organism>
<dbReference type="OrthoDB" id="92815at2759"/>
<sequence length="184" mass="20355">MWESPTSSVSTMKTRFQRATLGSGVESNTIVPKYCAYSKEKSATCNKLKLGNYEGNGIIYERDEYWNKAAKIPKQVSVLVMSSELDPLAPYSYAKALLETLDGAKKELINFKSTIGAHLLDSITTEPMCGMALLASFVQGGGDLTQLNRTCLDDEVALNWTTPNDFRGFFFGTDDVYDETYIPA</sequence>
<comment type="caution">
    <text evidence="1">The sequence shown here is derived from an EMBL/GenBank/DDBJ whole genome shotgun (WGS) entry which is preliminary data.</text>
</comment>
<name>A0A6A3MS34_9STRA</name>
<protein>
    <recommendedName>
        <fullName evidence="3">Peptidase S33 tripeptidyl aminopeptidase-like C-terminal domain-containing protein</fullName>
    </recommendedName>
</protein>